<dbReference type="Pfam" id="PF01590">
    <property type="entry name" value="GAF"/>
    <property type="match status" value="1"/>
</dbReference>
<accession>A0A366WQ70</accession>
<dbReference type="EC" id="2.7.7.65" evidence="1"/>
<dbReference type="NCBIfam" id="TIGR00254">
    <property type="entry name" value="GGDEF"/>
    <property type="match status" value="1"/>
</dbReference>
<keyword evidence="4" id="KW-0812">Transmembrane</keyword>
<dbReference type="GO" id="GO:1902201">
    <property type="term" value="P:negative regulation of bacterial-type flagellum-dependent cell motility"/>
    <property type="evidence" value="ECO:0007669"/>
    <property type="project" value="TreeGrafter"/>
</dbReference>
<dbReference type="GO" id="GO:0005886">
    <property type="term" value="C:plasma membrane"/>
    <property type="evidence" value="ECO:0007669"/>
    <property type="project" value="TreeGrafter"/>
</dbReference>
<dbReference type="Gene3D" id="3.30.70.270">
    <property type="match status" value="1"/>
</dbReference>
<feature type="transmembrane region" description="Helical" evidence="4">
    <location>
        <begin position="15"/>
        <end position="34"/>
    </location>
</feature>
<dbReference type="Pfam" id="PF00990">
    <property type="entry name" value="GGDEF"/>
    <property type="match status" value="1"/>
</dbReference>
<dbReference type="SMART" id="SM00267">
    <property type="entry name" value="GGDEF"/>
    <property type="match status" value="1"/>
</dbReference>
<reference evidence="6 7" key="1">
    <citation type="submission" date="2018-07" db="EMBL/GenBank/DDBJ databases">
        <title>Modular assembly of carbohydrate-degrading microbial communities in the ocean.</title>
        <authorList>
            <person name="Enke T.N."/>
            <person name="Datta M.S."/>
            <person name="Schwartzman J.A."/>
            <person name="Cermak N."/>
            <person name="Schmitz D.A."/>
            <person name="Barrere J."/>
            <person name="Cordero O.X."/>
        </authorList>
    </citation>
    <scope>NUCLEOTIDE SEQUENCE [LARGE SCALE GENOMIC DNA]</scope>
    <source>
        <strain evidence="6 7">C3M10</strain>
    </source>
</reference>
<dbReference type="InterPro" id="IPR029016">
    <property type="entry name" value="GAF-like_dom_sf"/>
</dbReference>
<protein>
    <recommendedName>
        <fullName evidence="1">diguanylate cyclase</fullName>
        <ecNumber evidence="1">2.7.7.65</ecNumber>
    </recommendedName>
</protein>
<dbReference type="PANTHER" id="PTHR45138">
    <property type="entry name" value="REGULATORY COMPONENTS OF SENSORY TRANSDUCTION SYSTEM"/>
    <property type="match status" value="1"/>
</dbReference>
<gene>
    <name evidence="6" type="ORF">DS909_17950</name>
</gene>
<comment type="catalytic activity">
    <reaction evidence="2">
        <text>2 GTP = 3',3'-c-di-GMP + 2 diphosphate</text>
        <dbReference type="Rhea" id="RHEA:24898"/>
        <dbReference type="ChEBI" id="CHEBI:33019"/>
        <dbReference type="ChEBI" id="CHEBI:37565"/>
        <dbReference type="ChEBI" id="CHEBI:58805"/>
        <dbReference type="EC" id="2.7.7.65"/>
    </reaction>
</comment>
<dbReference type="PROSITE" id="PS50887">
    <property type="entry name" value="GGDEF"/>
    <property type="match status" value="1"/>
</dbReference>
<dbReference type="OrthoDB" id="9812260at2"/>
<sequence length="606" mass="68363">MSLTTAFSLSHRLKWAGIGLLFITLTAAASWGVYKIPGPLVEQMLETDIRHEAELWKRRVTLHMESPSVSFETGHFNEHDEEFLRAIPEASSVYRYKLLNTMGQVFWSTREHEIGEIENGAFFRNELAQGMTHYVHELKPLSEIDGLDLHVENASQVEQRHVAKVYMPVMENGRFIGAIEFFTDFTEMRAVFVTRVRMSLAILSVIALLAMATVSFVIFRTNRRQFHALHDRTEKERHLLKDQLRLAREVQLLGELNEWLQSSRSLEELFDMVSRFMTHILPTAEGSVYVYSNSRDVLDGSASWNGGDHKAHIHPDGCWGLRRGRTYEYGSSEIDFVCEHAEPHDGRPYFCFPILAHGETVGLMHLRAQTDNCAEFAESKKLAQMCAEQISMAIANVRMRDQLHDQSVRDPLTGLFNRRHLTDYLRKKVARSQNTGAELSLIAIDVDHFKKFNDTHGHDAGDMVLRAVGSVLEQACDGEEVACRMGGEEFMIILPETTQDNVMTRAEHVRQAVEAISVRYGEKTLPRITISAGVSFFPTHGTMPQDLMRSADDALYDAKAKGRNQIQVAQNAPTQNESLNGETDEKGMMGARAKGAVNPGPTLAAE</sequence>
<dbReference type="SMART" id="SM00065">
    <property type="entry name" value="GAF"/>
    <property type="match status" value="1"/>
</dbReference>
<dbReference type="EMBL" id="QOCE01000045">
    <property type="protein sequence ID" value="RBW51483.1"/>
    <property type="molecule type" value="Genomic_DNA"/>
</dbReference>
<keyword evidence="4" id="KW-0472">Membrane</keyword>
<evidence type="ECO:0000259" key="5">
    <source>
        <dbReference type="PROSITE" id="PS50887"/>
    </source>
</evidence>
<dbReference type="InterPro" id="IPR003018">
    <property type="entry name" value="GAF"/>
</dbReference>
<dbReference type="InterPro" id="IPR043128">
    <property type="entry name" value="Rev_trsase/Diguanyl_cyclase"/>
</dbReference>
<dbReference type="SUPFAM" id="SSF55781">
    <property type="entry name" value="GAF domain-like"/>
    <property type="match status" value="1"/>
</dbReference>
<dbReference type="AlphaFoldDB" id="A0A366WQ70"/>
<comment type="caution">
    <text evidence="6">The sequence shown here is derived from an EMBL/GenBank/DDBJ whole genome shotgun (WGS) entry which is preliminary data.</text>
</comment>
<dbReference type="InterPro" id="IPR029787">
    <property type="entry name" value="Nucleotide_cyclase"/>
</dbReference>
<dbReference type="Gene3D" id="3.30.450.40">
    <property type="match status" value="1"/>
</dbReference>
<feature type="domain" description="GGDEF" evidence="5">
    <location>
        <begin position="437"/>
        <end position="571"/>
    </location>
</feature>
<dbReference type="PANTHER" id="PTHR45138:SF9">
    <property type="entry name" value="DIGUANYLATE CYCLASE DGCM-RELATED"/>
    <property type="match status" value="1"/>
</dbReference>
<evidence type="ECO:0000313" key="7">
    <source>
        <dbReference type="Proteomes" id="UP000252706"/>
    </source>
</evidence>
<evidence type="ECO:0000256" key="2">
    <source>
        <dbReference type="ARBA" id="ARBA00034247"/>
    </source>
</evidence>
<evidence type="ECO:0000313" key="6">
    <source>
        <dbReference type="EMBL" id="RBW51483.1"/>
    </source>
</evidence>
<evidence type="ECO:0000256" key="3">
    <source>
        <dbReference type="SAM" id="MobiDB-lite"/>
    </source>
</evidence>
<feature type="compositionally biased region" description="Polar residues" evidence="3">
    <location>
        <begin position="566"/>
        <end position="581"/>
    </location>
</feature>
<evidence type="ECO:0000256" key="1">
    <source>
        <dbReference type="ARBA" id="ARBA00012528"/>
    </source>
</evidence>
<feature type="region of interest" description="Disordered" evidence="3">
    <location>
        <begin position="566"/>
        <end position="606"/>
    </location>
</feature>
<organism evidence="6 7">
    <name type="scientific">Phaeobacter gallaeciensis</name>
    <dbReference type="NCBI Taxonomy" id="60890"/>
    <lineage>
        <taxon>Bacteria</taxon>
        <taxon>Pseudomonadati</taxon>
        <taxon>Pseudomonadota</taxon>
        <taxon>Alphaproteobacteria</taxon>
        <taxon>Rhodobacterales</taxon>
        <taxon>Roseobacteraceae</taxon>
        <taxon>Phaeobacter</taxon>
    </lineage>
</organism>
<feature type="transmembrane region" description="Helical" evidence="4">
    <location>
        <begin position="198"/>
        <end position="219"/>
    </location>
</feature>
<keyword evidence="4" id="KW-1133">Transmembrane helix</keyword>
<dbReference type="FunFam" id="3.30.70.270:FF:000001">
    <property type="entry name" value="Diguanylate cyclase domain protein"/>
    <property type="match status" value="1"/>
</dbReference>
<dbReference type="InterPro" id="IPR050469">
    <property type="entry name" value="Diguanylate_Cyclase"/>
</dbReference>
<dbReference type="Proteomes" id="UP000252706">
    <property type="component" value="Unassembled WGS sequence"/>
</dbReference>
<dbReference type="InterPro" id="IPR000160">
    <property type="entry name" value="GGDEF_dom"/>
</dbReference>
<dbReference type="GO" id="GO:0052621">
    <property type="term" value="F:diguanylate cyclase activity"/>
    <property type="evidence" value="ECO:0007669"/>
    <property type="project" value="UniProtKB-EC"/>
</dbReference>
<dbReference type="GO" id="GO:0043709">
    <property type="term" value="P:cell adhesion involved in single-species biofilm formation"/>
    <property type="evidence" value="ECO:0007669"/>
    <property type="project" value="TreeGrafter"/>
</dbReference>
<evidence type="ECO:0000256" key="4">
    <source>
        <dbReference type="SAM" id="Phobius"/>
    </source>
</evidence>
<dbReference type="SUPFAM" id="SSF55073">
    <property type="entry name" value="Nucleotide cyclase"/>
    <property type="match status" value="1"/>
</dbReference>
<dbReference type="RefSeq" id="WP_113824837.1">
    <property type="nucleotide sequence ID" value="NZ_QOCE01000045.1"/>
</dbReference>
<dbReference type="CDD" id="cd01949">
    <property type="entry name" value="GGDEF"/>
    <property type="match status" value="1"/>
</dbReference>
<proteinExistence type="predicted"/>
<name>A0A366WQ70_9RHOB</name>